<sequence length="581" mass="66776">MESSDTPTWDEDCNVYGSHKEPRYNAITYTWGRFQLAKEDPRYLSTDPLPIKGVKWQQHLPRISPEHFTVKEMIDIIRVASKPALCYPTAQFVWLDIACIDQTPDSEDYYREIARQAKIFRGAADVFVWLTTMATLELEHTLSTLADLSRENIRSSSTVWLSKVDNEISRLTKDPWFTSLWTLQEAFLSPQAIMLSREGVTSCARECLINSDTTCHYILREFTKICHSLRSYLELVHENEILFAEAQRLRDKLNALGFLDGVYLQTQWDFAAQLPNPPVGKMGNPFSLLTASHLRTTTNSVDRVYGIMQVFNLQLGKANKYKEKRDFTLVELTDELSAMLILKYPITSQLIIQHCQSRNSSWRINSYTRLPDEAHDLWRHSMFSFVGDEEGPIDVGGRGALLGTTLVGNERWANFIGQCTSCEDFFSVFEFQPLAASLTVNFDEPWFSVFRRRGLGRNDRVICEQILHIRSKYESLDVLFLGHISPKIPFRRNGTQSFHDYINFKDWGIGLLLVPSGEGGCYKRLGTLIWDFGEISSRQRFDREDILSVDVVLHNTPLIPDALRYLEGEGGTWQRRKGLFG</sequence>
<gene>
    <name evidence="2" type="ORF">FHL15_010087</name>
</gene>
<organism evidence="2 3">
    <name type="scientific">Xylaria flabelliformis</name>
    <dbReference type="NCBI Taxonomy" id="2512241"/>
    <lineage>
        <taxon>Eukaryota</taxon>
        <taxon>Fungi</taxon>
        <taxon>Dikarya</taxon>
        <taxon>Ascomycota</taxon>
        <taxon>Pezizomycotina</taxon>
        <taxon>Sordariomycetes</taxon>
        <taxon>Xylariomycetidae</taxon>
        <taxon>Xylariales</taxon>
        <taxon>Xylariaceae</taxon>
        <taxon>Xylaria</taxon>
    </lineage>
</organism>
<dbReference type="PANTHER" id="PTHR24148">
    <property type="entry name" value="ANKYRIN REPEAT DOMAIN-CONTAINING PROTEIN 39 HOMOLOG-RELATED"/>
    <property type="match status" value="1"/>
</dbReference>
<proteinExistence type="predicted"/>
<dbReference type="EMBL" id="VFLP01000075">
    <property type="protein sequence ID" value="TRX89068.1"/>
    <property type="molecule type" value="Genomic_DNA"/>
</dbReference>
<dbReference type="Proteomes" id="UP000319160">
    <property type="component" value="Unassembled WGS sequence"/>
</dbReference>
<dbReference type="PANTHER" id="PTHR24148:SF64">
    <property type="entry name" value="HETEROKARYON INCOMPATIBILITY DOMAIN-CONTAINING PROTEIN"/>
    <property type="match status" value="1"/>
</dbReference>
<protein>
    <recommendedName>
        <fullName evidence="1">Heterokaryon incompatibility domain-containing protein</fullName>
    </recommendedName>
</protein>
<evidence type="ECO:0000259" key="1">
    <source>
        <dbReference type="Pfam" id="PF06985"/>
    </source>
</evidence>
<dbReference type="InterPro" id="IPR052895">
    <property type="entry name" value="HetReg/Transcr_Mod"/>
</dbReference>
<evidence type="ECO:0000313" key="2">
    <source>
        <dbReference type="EMBL" id="TRX89068.1"/>
    </source>
</evidence>
<dbReference type="Pfam" id="PF06985">
    <property type="entry name" value="HET"/>
    <property type="match status" value="1"/>
</dbReference>
<dbReference type="AlphaFoldDB" id="A0A553HM88"/>
<feature type="domain" description="Heterokaryon incompatibility" evidence="1">
    <location>
        <begin position="24"/>
        <end position="185"/>
    </location>
</feature>
<dbReference type="OrthoDB" id="2157530at2759"/>
<reference evidence="3" key="1">
    <citation type="submission" date="2019-06" db="EMBL/GenBank/DDBJ databases">
        <title>Draft genome sequence of the griseofulvin-producing fungus Xylaria cubensis strain G536.</title>
        <authorList>
            <person name="Mead M.E."/>
            <person name="Raja H.A."/>
            <person name="Steenwyk J.L."/>
            <person name="Knowles S.L."/>
            <person name="Oberlies N.H."/>
            <person name="Rokas A."/>
        </authorList>
    </citation>
    <scope>NUCLEOTIDE SEQUENCE [LARGE SCALE GENOMIC DNA]</scope>
    <source>
        <strain evidence="3">G536</strain>
    </source>
</reference>
<keyword evidence="3" id="KW-1185">Reference proteome</keyword>
<evidence type="ECO:0000313" key="3">
    <source>
        <dbReference type="Proteomes" id="UP000319160"/>
    </source>
</evidence>
<comment type="caution">
    <text evidence="2">The sequence shown here is derived from an EMBL/GenBank/DDBJ whole genome shotgun (WGS) entry which is preliminary data.</text>
</comment>
<dbReference type="InterPro" id="IPR010730">
    <property type="entry name" value="HET"/>
</dbReference>
<name>A0A553HM88_9PEZI</name>
<accession>A0A553HM88</accession>